<dbReference type="InterPro" id="IPR051269">
    <property type="entry name" value="Fe-S_cluster_ET"/>
</dbReference>
<evidence type="ECO:0000256" key="5">
    <source>
        <dbReference type="ARBA" id="ARBA00023014"/>
    </source>
</evidence>
<sequence>MKATVDQDGCISCGVCVSVCPEVFSFNDNDVSEAIEGDIPEECIEAAKESRDSCPVSVISITD</sequence>
<dbReference type="GO" id="GO:0005506">
    <property type="term" value="F:iron ion binding"/>
    <property type="evidence" value="ECO:0007669"/>
    <property type="project" value="UniProtKB-UniRule"/>
</dbReference>
<dbReference type="PROSITE" id="PS51379">
    <property type="entry name" value="4FE4S_FER_2"/>
    <property type="match status" value="1"/>
</dbReference>
<keyword evidence="9" id="KW-1185">Reference proteome</keyword>
<dbReference type="PRINTS" id="PR00352">
    <property type="entry name" value="3FE4SFRDOXIN"/>
</dbReference>
<dbReference type="STRING" id="1120996.SAMN02746066_03607"/>
<evidence type="ECO:0000313" key="9">
    <source>
        <dbReference type="Proteomes" id="UP000184038"/>
    </source>
</evidence>
<gene>
    <name evidence="8" type="ORF">SAMN02746066_03607</name>
</gene>
<protein>
    <recommendedName>
        <fullName evidence="6">Ferredoxin</fullName>
    </recommendedName>
</protein>
<name>A0A1M7M492_9FIRM</name>
<evidence type="ECO:0000256" key="2">
    <source>
        <dbReference type="ARBA" id="ARBA00022723"/>
    </source>
</evidence>
<dbReference type="PANTHER" id="PTHR36923">
    <property type="entry name" value="FERREDOXIN"/>
    <property type="match status" value="1"/>
</dbReference>
<evidence type="ECO:0000256" key="6">
    <source>
        <dbReference type="RuleBase" id="RU368020"/>
    </source>
</evidence>
<dbReference type="AlphaFoldDB" id="A0A1M7M492"/>
<dbReference type="Pfam" id="PF13459">
    <property type="entry name" value="Fer4_15"/>
    <property type="match status" value="1"/>
</dbReference>
<dbReference type="EMBL" id="FRCP01000019">
    <property type="protein sequence ID" value="SHM85484.1"/>
    <property type="molecule type" value="Genomic_DNA"/>
</dbReference>
<keyword evidence="4 6" id="KW-0408">Iron</keyword>
<dbReference type="InterPro" id="IPR017896">
    <property type="entry name" value="4Fe4S_Fe-S-bd"/>
</dbReference>
<dbReference type="OrthoDB" id="9803319at2"/>
<evidence type="ECO:0000313" key="8">
    <source>
        <dbReference type="EMBL" id="SHM85484.1"/>
    </source>
</evidence>
<dbReference type="Gene3D" id="3.30.70.20">
    <property type="match status" value="1"/>
</dbReference>
<dbReference type="SUPFAM" id="SSF54862">
    <property type="entry name" value="4Fe-4S ferredoxins"/>
    <property type="match status" value="1"/>
</dbReference>
<evidence type="ECO:0000259" key="7">
    <source>
        <dbReference type="PROSITE" id="PS51379"/>
    </source>
</evidence>
<accession>A0A1M7M492</accession>
<comment type="function">
    <text evidence="6">Ferredoxins are iron-sulfur proteins that transfer electrons in a wide variety of metabolic reactions.</text>
</comment>
<feature type="domain" description="4Fe-4S ferredoxin-type" evidence="7">
    <location>
        <begin position="1"/>
        <end position="29"/>
    </location>
</feature>
<evidence type="ECO:0000256" key="3">
    <source>
        <dbReference type="ARBA" id="ARBA00022982"/>
    </source>
</evidence>
<dbReference type="RefSeq" id="WP_073289966.1">
    <property type="nucleotide sequence ID" value="NZ_FRCP01000019.1"/>
</dbReference>
<dbReference type="PANTHER" id="PTHR36923:SF3">
    <property type="entry name" value="FERREDOXIN"/>
    <property type="match status" value="1"/>
</dbReference>
<dbReference type="InterPro" id="IPR001080">
    <property type="entry name" value="3Fe4S_ferredoxin"/>
</dbReference>
<keyword evidence="5 6" id="KW-0411">Iron-sulfur</keyword>
<organism evidence="8 9">
    <name type="scientific">Anaerosporobacter mobilis DSM 15930</name>
    <dbReference type="NCBI Taxonomy" id="1120996"/>
    <lineage>
        <taxon>Bacteria</taxon>
        <taxon>Bacillati</taxon>
        <taxon>Bacillota</taxon>
        <taxon>Clostridia</taxon>
        <taxon>Lachnospirales</taxon>
        <taxon>Lachnospiraceae</taxon>
        <taxon>Anaerosporobacter</taxon>
    </lineage>
</organism>
<evidence type="ECO:0000256" key="4">
    <source>
        <dbReference type="ARBA" id="ARBA00023004"/>
    </source>
</evidence>
<keyword evidence="1 6" id="KW-0813">Transport</keyword>
<dbReference type="GO" id="GO:0051536">
    <property type="term" value="F:iron-sulfur cluster binding"/>
    <property type="evidence" value="ECO:0007669"/>
    <property type="project" value="UniProtKB-KW"/>
</dbReference>
<evidence type="ECO:0000256" key="1">
    <source>
        <dbReference type="ARBA" id="ARBA00022448"/>
    </source>
</evidence>
<reference evidence="8 9" key="1">
    <citation type="submission" date="2016-11" db="EMBL/GenBank/DDBJ databases">
        <authorList>
            <person name="Jaros S."/>
            <person name="Januszkiewicz K."/>
            <person name="Wedrychowicz H."/>
        </authorList>
    </citation>
    <scope>NUCLEOTIDE SEQUENCE [LARGE SCALE GENOMIC DNA]</scope>
    <source>
        <strain evidence="8 9">DSM 15930</strain>
    </source>
</reference>
<dbReference type="InterPro" id="IPR017900">
    <property type="entry name" value="4Fe4S_Fe_S_CS"/>
</dbReference>
<dbReference type="GO" id="GO:0009055">
    <property type="term" value="F:electron transfer activity"/>
    <property type="evidence" value="ECO:0007669"/>
    <property type="project" value="UniProtKB-UniRule"/>
</dbReference>
<dbReference type="PROSITE" id="PS00198">
    <property type="entry name" value="4FE4S_FER_1"/>
    <property type="match status" value="1"/>
</dbReference>
<dbReference type="Proteomes" id="UP000184038">
    <property type="component" value="Unassembled WGS sequence"/>
</dbReference>
<keyword evidence="2 6" id="KW-0479">Metal-binding</keyword>
<keyword evidence="3 6" id="KW-0249">Electron transport</keyword>
<proteinExistence type="predicted"/>